<dbReference type="EMBL" id="RXNT01000011">
    <property type="protein sequence ID" value="RTR30070.1"/>
    <property type="molecule type" value="Genomic_DNA"/>
</dbReference>
<dbReference type="InterPro" id="IPR023577">
    <property type="entry name" value="CYTH_domain"/>
</dbReference>
<evidence type="ECO:0000313" key="2">
    <source>
        <dbReference type="EMBL" id="RTR30070.1"/>
    </source>
</evidence>
<feature type="domain" description="CYTH" evidence="1">
    <location>
        <begin position="4"/>
        <end position="192"/>
    </location>
</feature>
<accession>A0A3S0I8R5</accession>
<proteinExistence type="predicted"/>
<dbReference type="InterPro" id="IPR009195">
    <property type="entry name" value="Uncharacterised_YjbK"/>
</dbReference>
<dbReference type="SMART" id="SM01118">
    <property type="entry name" value="CYTH"/>
    <property type="match status" value="1"/>
</dbReference>
<evidence type="ECO:0000259" key="1">
    <source>
        <dbReference type="PROSITE" id="PS51707"/>
    </source>
</evidence>
<comment type="caution">
    <text evidence="2">The sequence shown here is derived from an EMBL/GenBank/DDBJ whole genome shotgun (WGS) entry which is preliminary data.</text>
</comment>
<dbReference type="PIRSF" id="PIRSF012526">
    <property type="entry name" value="CYTH_UCP012526"/>
    <property type="match status" value="1"/>
</dbReference>
<dbReference type="Proteomes" id="UP000271374">
    <property type="component" value="Unassembled WGS sequence"/>
</dbReference>
<dbReference type="Gene3D" id="2.40.320.10">
    <property type="entry name" value="Hypothetical Protein Pfu-838710-001"/>
    <property type="match status" value="1"/>
</dbReference>
<protein>
    <submittedName>
        <fullName evidence="2">CYTH domain-containing protein</fullName>
    </submittedName>
</protein>
<organism evidence="2 3">
    <name type="scientific">Bacillus yapensis</name>
    <dbReference type="NCBI Taxonomy" id="2492960"/>
    <lineage>
        <taxon>Bacteria</taxon>
        <taxon>Bacillati</taxon>
        <taxon>Bacillota</taxon>
        <taxon>Bacilli</taxon>
        <taxon>Bacillales</taxon>
        <taxon>Bacillaceae</taxon>
        <taxon>Bacillus</taxon>
    </lineage>
</organism>
<dbReference type="InterPro" id="IPR033469">
    <property type="entry name" value="CYTH-like_dom_sf"/>
</dbReference>
<dbReference type="Pfam" id="PF01928">
    <property type="entry name" value="CYTH"/>
    <property type="match status" value="1"/>
</dbReference>
<dbReference type="RefSeq" id="WP_126409409.1">
    <property type="nucleotide sequence ID" value="NZ_RXNT01000011.1"/>
</dbReference>
<dbReference type="SUPFAM" id="SSF55154">
    <property type="entry name" value="CYTH-like phosphatases"/>
    <property type="match status" value="1"/>
</dbReference>
<dbReference type="AlphaFoldDB" id="A0A3S0I8R5"/>
<keyword evidence="3" id="KW-1185">Reference proteome</keyword>
<name>A0A3S0I8R5_9BACI</name>
<sequence>MSQNIEIEFKNLLTESEFMQLKSFLDIDNSKFIKQDNHYFDTANFALKELGCALRIRFKNGHYELTLKEPHPEGLLETNQTISEQAATEMLENNVIIEGPVKERLVEHHIPLEELVLFGTLSTERAEQDFQGGLIVLDYSTYLNHFDYELEYEVHDYQKGKEIFENLLSQLNIPIRTTKNKIRRFYQAKFNQK</sequence>
<gene>
    <name evidence="2" type="ORF">EKG37_14330</name>
</gene>
<reference evidence="2 3" key="1">
    <citation type="submission" date="2018-12" db="EMBL/GenBank/DDBJ databases">
        <title>Bacillus yapensis draft genome sequence.</title>
        <authorList>
            <person name="Yu L."/>
            <person name="Xu X."/>
            <person name="Tang X."/>
        </authorList>
    </citation>
    <scope>NUCLEOTIDE SEQUENCE [LARGE SCALE GENOMIC DNA]</scope>
    <source>
        <strain evidence="2 3">XXST-01</strain>
    </source>
</reference>
<evidence type="ECO:0000313" key="3">
    <source>
        <dbReference type="Proteomes" id="UP000271374"/>
    </source>
</evidence>
<dbReference type="OrthoDB" id="384378at2"/>
<dbReference type="CDD" id="cd07762">
    <property type="entry name" value="CYTH-like_Pase_1"/>
    <property type="match status" value="1"/>
</dbReference>
<dbReference type="PROSITE" id="PS51707">
    <property type="entry name" value="CYTH"/>
    <property type="match status" value="1"/>
</dbReference>